<dbReference type="InterPro" id="IPR048328">
    <property type="entry name" value="Dyp_perox_C"/>
</dbReference>
<keyword evidence="4" id="KW-0479">Metal-binding</keyword>
<evidence type="ECO:0000256" key="4">
    <source>
        <dbReference type="ARBA" id="ARBA00022723"/>
    </source>
</evidence>
<dbReference type="PROSITE" id="PS51404">
    <property type="entry name" value="DYP_PEROXIDASE"/>
    <property type="match status" value="1"/>
</dbReference>
<dbReference type="RefSeq" id="WP_094790850.1">
    <property type="nucleotide sequence ID" value="NZ_NDXL01000001.1"/>
</dbReference>
<keyword evidence="13" id="KW-1185">Reference proteome</keyword>
<dbReference type="PANTHER" id="PTHR30521">
    <property type="entry name" value="DEFERROCHELATASE/PEROXIDASE"/>
    <property type="match status" value="1"/>
</dbReference>
<comment type="caution">
    <text evidence="12">The sequence shown here is derived from an EMBL/GenBank/DDBJ whole genome shotgun (WGS) entry which is preliminary data.</text>
</comment>
<name>A0A4Q9HYY3_STRKA</name>
<evidence type="ECO:0000256" key="8">
    <source>
        <dbReference type="ARBA" id="ARBA00025737"/>
    </source>
</evidence>
<feature type="compositionally biased region" description="Basic and acidic residues" evidence="9">
    <location>
        <begin position="301"/>
        <end position="311"/>
    </location>
</feature>
<comment type="cofactor">
    <cofactor evidence="1">
        <name>heme b</name>
        <dbReference type="ChEBI" id="CHEBI:60344"/>
    </cofactor>
</comment>
<dbReference type="Pfam" id="PF04261">
    <property type="entry name" value="Dyp_perox_N"/>
    <property type="match status" value="1"/>
</dbReference>
<feature type="domain" description="Dyp-type peroxidase C-terminal" evidence="11">
    <location>
        <begin position="222"/>
        <end position="404"/>
    </location>
</feature>
<evidence type="ECO:0000256" key="2">
    <source>
        <dbReference type="ARBA" id="ARBA00022559"/>
    </source>
</evidence>
<accession>A0A4Q9HYY3</accession>
<comment type="similarity">
    <text evidence="8">Belongs to the DyP-type peroxidase family.</text>
</comment>
<dbReference type="EMBL" id="SIXH01000035">
    <property type="protein sequence ID" value="TBO60527.1"/>
    <property type="molecule type" value="Genomic_DNA"/>
</dbReference>
<dbReference type="GO" id="GO:0020037">
    <property type="term" value="F:heme binding"/>
    <property type="evidence" value="ECO:0007669"/>
    <property type="project" value="InterPro"/>
</dbReference>
<proteinExistence type="inferred from homology"/>
<dbReference type="SUPFAM" id="SSF54909">
    <property type="entry name" value="Dimeric alpha+beta barrel"/>
    <property type="match status" value="1"/>
</dbReference>
<evidence type="ECO:0000256" key="1">
    <source>
        <dbReference type="ARBA" id="ARBA00001970"/>
    </source>
</evidence>
<evidence type="ECO:0000256" key="3">
    <source>
        <dbReference type="ARBA" id="ARBA00022617"/>
    </source>
</evidence>
<organism evidence="12 13">
    <name type="scientific">Streptomyces kasugaensis</name>
    <dbReference type="NCBI Taxonomy" id="1946"/>
    <lineage>
        <taxon>Bacteria</taxon>
        <taxon>Bacillati</taxon>
        <taxon>Actinomycetota</taxon>
        <taxon>Actinomycetes</taxon>
        <taxon>Kitasatosporales</taxon>
        <taxon>Streptomycetaceae</taxon>
        <taxon>Streptomyces</taxon>
    </lineage>
</organism>
<dbReference type="InterPro" id="IPR011008">
    <property type="entry name" value="Dimeric_a/b-barrel"/>
</dbReference>
<evidence type="ECO:0000256" key="5">
    <source>
        <dbReference type="ARBA" id="ARBA00022729"/>
    </source>
</evidence>
<keyword evidence="5" id="KW-0732">Signal</keyword>
<dbReference type="GO" id="GO:0005829">
    <property type="term" value="C:cytosol"/>
    <property type="evidence" value="ECO:0007669"/>
    <property type="project" value="TreeGrafter"/>
</dbReference>
<feature type="region of interest" description="Disordered" evidence="9">
    <location>
        <begin position="292"/>
        <end position="311"/>
    </location>
</feature>
<evidence type="ECO:0000259" key="11">
    <source>
        <dbReference type="Pfam" id="PF20628"/>
    </source>
</evidence>
<dbReference type="Pfam" id="PF20628">
    <property type="entry name" value="Dyp_perox_C"/>
    <property type="match status" value="1"/>
</dbReference>
<evidence type="ECO:0000256" key="7">
    <source>
        <dbReference type="ARBA" id="ARBA00023004"/>
    </source>
</evidence>
<protein>
    <submittedName>
        <fullName evidence="12">Dyp-type peroxidase</fullName>
    </submittedName>
</protein>
<reference evidence="12 13" key="1">
    <citation type="submission" date="2019-02" db="EMBL/GenBank/DDBJ databases">
        <title>Draft Genome Sequence of Streptomyces sp. AM-2504, identified by 16S rRNA comparative analysis as a Streptomyces Kasugaensis strain.</title>
        <authorList>
            <person name="Napolioni V."/>
            <person name="Giuliodori A.M."/>
            <person name="Spurio R."/>
            <person name="Fabbretti A."/>
        </authorList>
    </citation>
    <scope>NUCLEOTIDE SEQUENCE [LARGE SCALE GENOMIC DNA]</scope>
    <source>
        <strain evidence="12 13">AM-2504</strain>
    </source>
</reference>
<keyword evidence="2 12" id="KW-0575">Peroxidase</keyword>
<dbReference type="InterPro" id="IPR006314">
    <property type="entry name" value="Dyp_peroxidase"/>
</dbReference>
<dbReference type="PROSITE" id="PS51318">
    <property type="entry name" value="TAT"/>
    <property type="match status" value="1"/>
</dbReference>
<evidence type="ECO:0000256" key="9">
    <source>
        <dbReference type="SAM" id="MobiDB-lite"/>
    </source>
</evidence>
<keyword evidence="7" id="KW-0408">Iron</keyword>
<dbReference type="AlphaFoldDB" id="A0A4Q9HYY3"/>
<evidence type="ECO:0000313" key="12">
    <source>
        <dbReference type="EMBL" id="TBO60527.1"/>
    </source>
</evidence>
<dbReference type="OrthoDB" id="9781066at2"/>
<keyword evidence="6" id="KW-0560">Oxidoreductase</keyword>
<dbReference type="GO" id="GO:0046872">
    <property type="term" value="F:metal ion binding"/>
    <property type="evidence" value="ECO:0007669"/>
    <property type="project" value="UniProtKB-KW"/>
</dbReference>
<evidence type="ECO:0000313" key="13">
    <source>
        <dbReference type="Proteomes" id="UP000292452"/>
    </source>
</evidence>
<dbReference type="InterPro" id="IPR048327">
    <property type="entry name" value="Dyp_perox_N"/>
</dbReference>
<dbReference type="GO" id="GO:0004601">
    <property type="term" value="F:peroxidase activity"/>
    <property type="evidence" value="ECO:0007669"/>
    <property type="project" value="UniProtKB-KW"/>
</dbReference>
<feature type="domain" description="Dyp-type peroxidase N-terminal" evidence="10">
    <location>
        <begin position="70"/>
        <end position="212"/>
    </location>
</feature>
<sequence length="420" mass="45913">MTSDRTGDGRSEGGRRGFLKCAAGLAGVAAAGGVAGQTPAYAAGPALTGGSNPGGRAIPPDHIPFHGRHQSGIVTEQQVRAGIVSFDVLADDRRELIDLFRTITERARVLVHGLTPKDKTVAALPATANSLTLTLGVGASLFDDRYGLAPRLPRHLREMPSFPNDDLDPERCHGDLSLQIGSQHHDVIVHVLHDLAQHTDGMLRPRWRMDGFLNPSRPTGAPRTFVGFKDGISNPNIKSADVMNRLMWVTPECDEPDWAVGGCYQVVRLILFDLDSWDQVDTADQEKIFGRRKGTGAPLDGKNELDKPDYDADPDGKKIPLGAHIRLANPQTPETADSHFLRRSYNYDGGFNPDGTLDVGLLFCAYQQDVHRQFAAVQWRLVDEPLSDYVTPVGGGYFFVLPGVRDSSDWLGSGLLYRRY</sequence>
<dbReference type="NCBIfam" id="TIGR01413">
    <property type="entry name" value="Dyp_perox_fam"/>
    <property type="match status" value="1"/>
</dbReference>
<dbReference type="PANTHER" id="PTHR30521:SF4">
    <property type="entry name" value="DEFERROCHELATASE"/>
    <property type="match status" value="1"/>
</dbReference>
<evidence type="ECO:0000259" key="10">
    <source>
        <dbReference type="Pfam" id="PF04261"/>
    </source>
</evidence>
<dbReference type="Proteomes" id="UP000292452">
    <property type="component" value="Unassembled WGS sequence"/>
</dbReference>
<evidence type="ECO:0000256" key="6">
    <source>
        <dbReference type="ARBA" id="ARBA00023002"/>
    </source>
</evidence>
<keyword evidence="3" id="KW-0349">Heme</keyword>
<dbReference type="GeneID" id="97375400"/>
<dbReference type="InterPro" id="IPR006311">
    <property type="entry name" value="TAT_signal"/>
</dbReference>
<gene>
    <name evidence="12" type="ORF">EYS09_06125</name>
</gene>